<evidence type="ECO:0000313" key="2">
    <source>
        <dbReference type="Proteomes" id="UP000838878"/>
    </source>
</evidence>
<gene>
    <name evidence="1" type="ORF">BINO364_LOCUS13236</name>
</gene>
<sequence>MQHHQSLSNTFENNIIRATTACDPRIRCAAAAAPKIDRLRIDLTRKAGLFYLIDPQGTAGVASSVGARACAATGARPAACSALPPCSRANYYILSIVIYRTDLQTRE</sequence>
<accession>A0A8J9UXL9</accession>
<organism evidence="1 2">
    <name type="scientific">Brenthis ino</name>
    <name type="common">lesser marbled fritillary</name>
    <dbReference type="NCBI Taxonomy" id="405034"/>
    <lineage>
        <taxon>Eukaryota</taxon>
        <taxon>Metazoa</taxon>
        <taxon>Ecdysozoa</taxon>
        <taxon>Arthropoda</taxon>
        <taxon>Hexapoda</taxon>
        <taxon>Insecta</taxon>
        <taxon>Pterygota</taxon>
        <taxon>Neoptera</taxon>
        <taxon>Endopterygota</taxon>
        <taxon>Lepidoptera</taxon>
        <taxon>Glossata</taxon>
        <taxon>Ditrysia</taxon>
        <taxon>Papilionoidea</taxon>
        <taxon>Nymphalidae</taxon>
        <taxon>Heliconiinae</taxon>
        <taxon>Argynnini</taxon>
        <taxon>Brenthis</taxon>
    </lineage>
</organism>
<protein>
    <submittedName>
        <fullName evidence="1">Uncharacterized protein</fullName>
    </submittedName>
</protein>
<reference evidence="1" key="1">
    <citation type="submission" date="2021-12" db="EMBL/GenBank/DDBJ databases">
        <authorList>
            <person name="Martin H S."/>
        </authorList>
    </citation>
    <scope>NUCLEOTIDE SEQUENCE</scope>
</reference>
<evidence type="ECO:0000313" key="1">
    <source>
        <dbReference type="EMBL" id="CAH0727968.1"/>
    </source>
</evidence>
<keyword evidence="2" id="KW-1185">Reference proteome</keyword>
<dbReference type="Proteomes" id="UP000838878">
    <property type="component" value="Chromosome 7"/>
</dbReference>
<dbReference type="OrthoDB" id="7482220at2759"/>
<proteinExistence type="predicted"/>
<name>A0A8J9UXL9_9NEOP</name>
<feature type="non-terminal residue" evidence="1">
    <location>
        <position position="107"/>
    </location>
</feature>
<dbReference type="EMBL" id="OV170227">
    <property type="protein sequence ID" value="CAH0727968.1"/>
    <property type="molecule type" value="Genomic_DNA"/>
</dbReference>
<dbReference type="AlphaFoldDB" id="A0A8J9UXL9"/>